<evidence type="ECO:0000256" key="1">
    <source>
        <dbReference type="SAM" id="MobiDB-lite"/>
    </source>
</evidence>
<name>A0ABT0R1W0_9MICO</name>
<comment type="caution">
    <text evidence="3">The sequence shown here is derived from an EMBL/GenBank/DDBJ whole genome shotgun (WGS) entry which is preliminary data.</text>
</comment>
<keyword evidence="4" id="KW-1185">Reference proteome</keyword>
<evidence type="ECO:0000313" key="3">
    <source>
        <dbReference type="EMBL" id="MCL6423916.1"/>
    </source>
</evidence>
<keyword evidence="2" id="KW-0812">Transmembrane</keyword>
<keyword evidence="2" id="KW-0472">Membrane</keyword>
<accession>A0ABT0R1W0</accession>
<proteinExistence type="predicted"/>
<evidence type="ECO:0000256" key="2">
    <source>
        <dbReference type="SAM" id="Phobius"/>
    </source>
</evidence>
<dbReference type="Proteomes" id="UP001203761">
    <property type="component" value="Unassembled WGS sequence"/>
</dbReference>
<dbReference type="RefSeq" id="WP_249737997.1">
    <property type="nucleotide sequence ID" value="NZ_JAKNCJ010000006.1"/>
</dbReference>
<reference evidence="3" key="1">
    <citation type="submission" date="2022-02" db="EMBL/GenBank/DDBJ databases">
        <authorList>
            <person name="Lee M."/>
            <person name="Kim S.-J."/>
            <person name="Jung M.-Y."/>
        </authorList>
    </citation>
    <scope>NUCLEOTIDE SEQUENCE</scope>
    <source>
        <strain evidence="3">JHP9</strain>
    </source>
</reference>
<organism evidence="3 4">
    <name type="scientific">Brachybacterium equifaecis</name>
    <dbReference type="NCBI Taxonomy" id="2910770"/>
    <lineage>
        <taxon>Bacteria</taxon>
        <taxon>Bacillati</taxon>
        <taxon>Actinomycetota</taxon>
        <taxon>Actinomycetes</taxon>
        <taxon>Micrococcales</taxon>
        <taxon>Dermabacteraceae</taxon>
        <taxon>Brachybacterium</taxon>
    </lineage>
</organism>
<feature type="transmembrane region" description="Helical" evidence="2">
    <location>
        <begin position="52"/>
        <end position="73"/>
    </location>
</feature>
<feature type="region of interest" description="Disordered" evidence="1">
    <location>
        <begin position="1"/>
        <end position="37"/>
    </location>
</feature>
<dbReference type="EMBL" id="JAKNCJ010000006">
    <property type="protein sequence ID" value="MCL6423916.1"/>
    <property type="molecule type" value="Genomic_DNA"/>
</dbReference>
<evidence type="ECO:0000313" key="4">
    <source>
        <dbReference type="Proteomes" id="UP001203761"/>
    </source>
</evidence>
<gene>
    <name evidence="3" type="ORF">Bequi_11095</name>
</gene>
<sequence>MTVHRESRLHPTARSHRPMLHRGAAGQIGPRHRRASARSPFARAVAQDRGDVPGWVLITLMTAALVVAIWAVASDQLVAIFESALAPFSDGQP</sequence>
<feature type="compositionally biased region" description="Basic residues" evidence="1">
    <location>
        <begin position="11"/>
        <end position="20"/>
    </location>
</feature>
<keyword evidence="2" id="KW-1133">Transmembrane helix</keyword>
<protein>
    <submittedName>
        <fullName evidence="3">Uncharacterized protein</fullName>
    </submittedName>
</protein>